<keyword evidence="1" id="KW-0472">Membrane</keyword>
<evidence type="ECO:0000313" key="2">
    <source>
        <dbReference type="EMBL" id="XCM39070.1"/>
    </source>
</evidence>
<dbReference type="EMBL" id="CP159837">
    <property type="protein sequence ID" value="XCM39070.1"/>
    <property type="molecule type" value="Genomic_DNA"/>
</dbReference>
<dbReference type="RefSeq" id="WP_054466332.1">
    <property type="nucleotide sequence ID" value="NZ_CP159837.1"/>
</dbReference>
<protein>
    <submittedName>
        <fullName evidence="2">Uncharacterized protein</fullName>
    </submittedName>
</protein>
<organism evidence="2">
    <name type="scientific">Planktothricoides raciborskii GIHE-MW2</name>
    <dbReference type="NCBI Taxonomy" id="2792601"/>
    <lineage>
        <taxon>Bacteria</taxon>
        <taxon>Bacillati</taxon>
        <taxon>Cyanobacteriota</taxon>
        <taxon>Cyanophyceae</taxon>
        <taxon>Oscillatoriophycideae</taxon>
        <taxon>Oscillatoriales</taxon>
        <taxon>Oscillatoriaceae</taxon>
        <taxon>Planktothricoides</taxon>
    </lineage>
</organism>
<accession>A0AAU8JKR9</accession>
<feature type="transmembrane region" description="Helical" evidence="1">
    <location>
        <begin position="52"/>
        <end position="70"/>
    </location>
</feature>
<keyword evidence="1" id="KW-1133">Transmembrane helix</keyword>
<name>A0AAU8JKR9_9CYAN</name>
<sequence length="107" mass="11965">MKDNNQERLQKKLKEIETQLKSDSPLKPTPELSNSLKSLYEQVLIWYKGLPTWGKGGTMIVGLMLSLSVFRTVLNLINLGMTLAVIGVGGYFAYKLFLASESSNIKK</sequence>
<reference evidence="2" key="1">
    <citation type="submission" date="2024-07" db="EMBL/GenBank/DDBJ databases">
        <authorList>
            <person name="Kim Y.J."/>
            <person name="Jeong J.Y."/>
        </authorList>
    </citation>
    <scope>NUCLEOTIDE SEQUENCE</scope>
    <source>
        <strain evidence="2">GIHE-MW2</strain>
    </source>
</reference>
<evidence type="ECO:0000256" key="1">
    <source>
        <dbReference type="SAM" id="Phobius"/>
    </source>
</evidence>
<keyword evidence="1" id="KW-0812">Transmembrane</keyword>
<feature type="transmembrane region" description="Helical" evidence="1">
    <location>
        <begin position="76"/>
        <end position="97"/>
    </location>
</feature>
<dbReference type="AlphaFoldDB" id="A0AAU8JKR9"/>
<proteinExistence type="predicted"/>
<gene>
    <name evidence="2" type="ORF">ABWT76_001963</name>
</gene>